<reference evidence="1" key="1">
    <citation type="submission" date="2018-05" db="EMBL/GenBank/DDBJ databases">
        <authorList>
            <person name="Lanie J.A."/>
            <person name="Ng W.-L."/>
            <person name="Kazmierczak K.M."/>
            <person name="Andrzejewski T.M."/>
            <person name="Davidsen T.M."/>
            <person name="Wayne K.J."/>
            <person name="Tettelin H."/>
            <person name="Glass J.I."/>
            <person name="Rusch D."/>
            <person name="Podicherti R."/>
            <person name="Tsui H.-C.T."/>
            <person name="Winkler M.E."/>
        </authorList>
    </citation>
    <scope>NUCLEOTIDE SEQUENCE</scope>
</reference>
<evidence type="ECO:0000313" key="1">
    <source>
        <dbReference type="EMBL" id="SVD28601.1"/>
    </source>
</evidence>
<sequence length="65" mass="7193">MGKSTSSNNSIFGGLADLTRRLFFKLNISFSPQKNIKKLRWSKSLSQVTKKDAPIGMVLFTSISA</sequence>
<name>A0A382U4C9_9ZZZZ</name>
<protein>
    <submittedName>
        <fullName evidence="1">Uncharacterized protein</fullName>
    </submittedName>
</protein>
<proteinExistence type="predicted"/>
<organism evidence="1">
    <name type="scientific">marine metagenome</name>
    <dbReference type="NCBI Taxonomy" id="408172"/>
    <lineage>
        <taxon>unclassified sequences</taxon>
        <taxon>metagenomes</taxon>
        <taxon>ecological metagenomes</taxon>
    </lineage>
</organism>
<dbReference type="EMBL" id="UINC01141076">
    <property type="protein sequence ID" value="SVD28601.1"/>
    <property type="molecule type" value="Genomic_DNA"/>
</dbReference>
<dbReference type="AlphaFoldDB" id="A0A382U4C9"/>
<gene>
    <name evidence="1" type="ORF">METZ01_LOCUS381455</name>
</gene>
<accession>A0A382U4C9</accession>